<dbReference type="EMBL" id="HBFY01009605">
    <property type="protein sequence ID" value="CAD8967543.1"/>
    <property type="molecule type" value="Transcribed_RNA"/>
</dbReference>
<sequence>MTPKLAEPQKVKSEHSIIASSENARFQEAEEPLSRIEIGKPKNGPVAELEVAKLLCTMNYRIPCYIPSGPESLRANSQALGVLDKPAPGWNPADGAFLRIRVDSIADVAIADTHGTQGTKIWREMVREQPGSRYFTADQAKAKFIAIIRQRYPGLSVRFWCKIRTKHGSLPEVWNTLPKDKRARIVNRRKRPPYLGYYKEADEKEIVTNLVTRRERKSRAQT</sequence>
<gene>
    <name evidence="2" type="ORF">TNIT0693_LOCUS3536</name>
</gene>
<accession>A0A7S1E842</accession>
<proteinExistence type="predicted"/>
<evidence type="ECO:0000313" key="2">
    <source>
        <dbReference type="EMBL" id="CAD8967543.1"/>
    </source>
</evidence>
<name>A0A7S1E842_9STRA</name>
<feature type="region of interest" description="Disordered" evidence="1">
    <location>
        <begin position="1"/>
        <end position="22"/>
    </location>
</feature>
<protein>
    <submittedName>
        <fullName evidence="2">Uncharacterized protein</fullName>
    </submittedName>
</protein>
<evidence type="ECO:0000256" key="1">
    <source>
        <dbReference type="SAM" id="MobiDB-lite"/>
    </source>
</evidence>
<reference evidence="2" key="1">
    <citation type="submission" date="2021-01" db="EMBL/GenBank/DDBJ databases">
        <authorList>
            <person name="Corre E."/>
            <person name="Pelletier E."/>
            <person name="Niang G."/>
            <person name="Scheremetjew M."/>
            <person name="Finn R."/>
            <person name="Kale V."/>
            <person name="Holt S."/>
            <person name="Cochrane G."/>
            <person name="Meng A."/>
            <person name="Brown T."/>
            <person name="Cohen L."/>
        </authorList>
    </citation>
    <scope>NUCLEOTIDE SEQUENCE</scope>
</reference>
<dbReference type="AlphaFoldDB" id="A0A7S1E842"/>
<organism evidence="2">
    <name type="scientific">Thalassionema nitzschioides</name>
    <dbReference type="NCBI Taxonomy" id="33649"/>
    <lineage>
        <taxon>Eukaryota</taxon>
        <taxon>Sar</taxon>
        <taxon>Stramenopiles</taxon>
        <taxon>Ochrophyta</taxon>
        <taxon>Bacillariophyta</taxon>
        <taxon>Fragilariophyceae</taxon>
        <taxon>Fragilariophycidae</taxon>
        <taxon>Thalassionemales</taxon>
        <taxon>Thalassionemataceae</taxon>
        <taxon>Thalassionema</taxon>
    </lineage>
</organism>